<dbReference type="RefSeq" id="WP_105042528.1">
    <property type="nucleotide sequence ID" value="NZ_MQWA01000001.1"/>
</dbReference>
<evidence type="ECO:0000313" key="3">
    <source>
        <dbReference type="EMBL" id="PQJ28031.1"/>
    </source>
</evidence>
<accession>A0A2S7U0N5</accession>
<organism evidence="3 4">
    <name type="scientific">Rubritalea profundi</name>
    <dbReference type="NCBI Taxonomy" id="1658618"/>
    <lineage>
        <taxon>Bacteria</taxon>
        <taxon>Pseudomonadati</taxon>
        <taxon>Verrucomicrobiota</taxon>
        <taxon>Verrucomicrobiia</taxon>
        <taxon>Verrucomicrobiales</taxon>
        <taxon>Rubritaleaceae</taxon>
        <taxon>Rubritalea</taxon>
    </lineage>
</organism>
<reference evidence="3 4" key="1">
    <citation type="submission" date="2016-12" db="EMBL/GenBank/DDBJ databases">
        <title>Study of bacterial adaptation to deep sea.</title>
        <authorList>
            <person name="Song J."/>
            <person name="Yoshizawa S."/>
            <person name="Kogure K."/>
        </authorList>
    </citation>
    <scope>NUCLEOTIDE SEQUENCE [LARGE SCALE GENOMIC DNA]</scope>
    <source>
        <strain evidence="3 4">SAORIC-165</strain>
    </source>
</reference>
<keyword evidence="4" id="KW-1185">Reference proteome</keyword>
<name>A0A2S7U0N5_9BACT</name>
<dbReference type="EMBL" id="MQWA01000001">
    <property type="protein sequence ID" value="PQJ28031.1"/>
    <property type="molecule type" value="Genomic_DNA"/>
</dbReference>
<protein>
    <recommendedName>
        <fullName evidence="2">DUF4159 domain-containing protein</fullName>
    </recommendedName>
</protein>
<proteinExistence type="predicted"/>
<evidence type="ECO:0000259" key="2">
    <source>
        <dbReference type="Pfam" id="PF13709"/>
    </source>
</evidence>
<comment type="caution">
    <text evidence="3">The sequence shown here is derived from an EMBL/GenBank/DDBJ whole genome shotgun (WGS) entry which is preliminary data.</text>
</comment>
<gene>
    <name evidence="3" type="ORF">BSZ32_05630</name>
</gene>
<keyword evidence="1" id="KW-0732">Signal</keyword>
<dbReference type="InterPro" id="IPR029062">
    <property type="entry name" value="Class_I_gatase-like"/>
</dbReference>
<dbReference type="InterPro" id="IPR025297">
    <property type="entry name" value="DUF4159"/>
</dbReference>
<evidence type="ECO:0000256" key="1">
    <source>
        <dbReference type="SAM" id="SignalP"/>
    </source>
</evidence>
<evidence type="ECO:0000313" key="4">
    <source>
        <dbReference type="Proteomes" id="UP000239907"/>
    </source>
</evidence>
<feature type="signal peptide" evidence="1">
    <location>
        <begin position="1"/>
        <end position="20"/>
    </location>
</feature>
<dbReference type="Pfam" id="PF13709">
    <property type="entry name" value="DUF4159"/>
    <property type="match status" value="1"/>
</dbReference>
<dbReference type="OrthoDB" id="9773014at2"/>
<dbReference type="SUPFAM" id="SSF52317">
    <property type="entry name" value="Class I glutamine amidotransferase-like"/>
    <property type="match status" value="1"/>
</dbReference>
<dbReference type="AlphaFoldDB" id="A0A2S7U0N5"/>
<dbReference type="Proteomes" id="UP000239907">
    <property type="component" value="Unassembled WGS sequence"/>
</dbReference>
<dbReference type="Gene3D" id="3.40.50.12140">
    <property type="entry name" value="Domain of unknown function DUF4159"/>
    <property type="match status" value="1"/>
</dbReference>
<sequence>MKTKLPSYLCAIFLCSIAVAKEGAVQCGNLIYAGTKTSRCFSDEFLTTVQQKTSISTERRFKQVKLSSDELFKFPFVIMTGEQDYSLTKDERENLKKYLENGGFLLASPGCSNTAWATAFEREIKRIFGKSALKEIGFDHALFKTVFNVKEMGLSHGGSATLKGVTHNGKLVVVYSSDGLNDTSNTEGCCCCGGNEINNSVRVNANILAYAILH</sequence>
<feature type="domain" description="DUF4159" evidence="2">
    <location>
        <begin position="43"/>
        <end position="211"/>
    </location>
</feature>
<feature type="chain" id="PRO_5015521915" description="DUF4159 domain-containing protein" evidence="1">
    <location>
        <begin position="21"/>
        <end position="214"/>
    </location>
</feature>